<accession>A0A7X5ZQ67</accession>
<reference evidence="1 2" key="1">
    <citation type="submission" date="2020-03" db="EMBL/GenBank/DDBJ databases">
        <title>Sequencing the genomes of 1000 actinobacteria strains.</title>
        <authorList>
            <person name="Klenk H.-P."/>
        </authorList>
    </citation>
    <scope>NUCLEOTIDE SEQUENCE [LARGE SCALE GENOMIC DNA]</scope>
    <source>
        <strain evidence="1 2">DSM 45685</strain>
    </source>
</reference>
<keyword evidence="2" id="KW-1185">Reference proteome</keyword>
<organism evidence="1 2">
    <name type="scientific">Saccharomonospora amisosensis</name>
    <dbReference type="NCBI Taxonomy" id="1128677"/>
    <lineage>
        <taxon>Bacteria</taxon>
        <taxon>Bacillati</taxon>
        <taxon>Actinomycetota</taxon>
        <taxon>Actinomycetes</taxon>
        <taxon>Pseudonocardiales</taxon>
        <taxon>Pseudonocardiaceae</taxon>
        <taxon>Saccharomonospora</taxon>
    </lineage>
</organism>
<evidence type="ECO:0008006" key="3">
    <source>
        <dbReference type="Google" id="ProtNLM"/>
    </source>
</evidence>
<name>A0A7X5ZQ67_9PSEU</name>
<proteinExistence type="predicted"/>
<sequence length="42" mass="5240">MERSLAWINQHRRCVRDYERLPEHHEAIVRWAMIHTISKRLT</sequence>
<dbReference type="EMBL" id="JAAOYM010000001">
    <property type="protein sequence ID" value="NIJ11442.1"/>
    <property type="molecule type" value="Genomic_DNA"/>
</dbReference>
<dbReference type="AlphaFoldDB" id="A0A7X5ZQ67"/>
<dbReference type="Proteomes" id="UP000545493">
    <property type="component" value="Unassembled WGS sequence"/>
</dbReference>
<evidence type="ECO:0000313" key="2">
    <source>
        <dbReference type="Proteomes" id="UP000545493"/>
    </source>
</evidence>
<comment type="caution">
    <text evidence="1">The sequence shown here is derived from an EMBL/GenBank/DDBJ whole genome shotgun (WGS) entry which is preliminary data.</text>
</comment>
<evidence type="ECO:0000313" key="1">
    <source>
        <dbReference type="EMBL" id="NIJ11442.1"/>
    </source>
</evidence>
<gene>
    <name evidence="1" type="ORF">FHU38_001786</name>
</gene>
<protein>
    <recommendedName>
        <fullName evidence="3">Transposase</fullName>
    </recommendedName>
</protein>